<proteinExistence type="predicted"/>
<dbReference type="OrthoDB" id="1743666at2759"/>
<evidence type="ECO:0000313" key="1">
    <source>
        <dbReference type="EMBL" id="CAA7051623.1"/>
    </source>
</evidence>
<evidence type="ECO:0000313" key="2">
    <source>
        <dbReference type="Proteomes" id="UP000467841"/>
    </source>
</evidence>
<dbReference type="EMBL" id="CACVBM020001484">
    <property type="protein sequence ID" value="CAA7051623.1"/>
    <property type="molecule type" value="Genomic_DNA"/>
</dbReference>
<sequence>MKRITGLKVARASPAVSHLLFADDSLFFCRATGEESRVLLQILKEYEVASGQQINLGKSSVQFGHTVDPDVRREVHQTLGITTVGGCRELPGDSGKFSGHKDKNIQLPGGETKSTHKWLELKVVIKRRKRGSYQLSSLGDAYTCYVMFSST</sequence>
<keyword evidence="2" id="KW-1185">Reference proteome</keyword>
<protein>
    <recommendedName>
        <fullName evidence="3">Reverse transcriptase domain-containing protein</fullName>
    </recommendedName>
</protein>
<organism evidence="1 2">
    <name type="scientific">Microthlaspi erraticum</name>
    <dbReference type="NCBI Taxonomy" id="1685480"/>
    <lineage>
        <taxon>Eukaryota</taxon>
        <taxon>Viridiplantae</taxon>
        <taxon>Streptophyta</taxon>
        <taxon>Embryophyta</taxon>
        <taxon>Tracheophyta</taxon>
        <taxon>Spermatophyta</taxon>
        <taxon>Magnoliopsida</taxon>
        <taxon>eudicotyledons</taxon>
        <taxon>Gunneridae</taxon>
        <taxon>Pentapetalae</taxon>
        <taxon>rosids</taxon>
        <taxon>malvids</taxon>
        <taxon>Brassicales</taxon>
        <taxon>Brassicaceae</taxon>
        <taxon>Coluteocarpeae</taxon>
        <taxon>Microthlaspi</taxon>
    </lineage>
</organism>
<dbReference type="AlphaFoldDB" id="A0A6D2KIB5"/>
<gene>
    <name evidence="1" type="ORF">MERR_LOCUS38858</name>
</gene>
<accession>A0A6D2KIB5</accession>
<comment type="caution">
    <text evidence="1">The sequence shown here is derived from an EMBL/GenBank/DDBJ whole genome shotgun (WGS) entry which is preliminary data.</text>
</comment>
<reference evidence="1" key="1">
    <citation type="submission" date="2020-01" db="EMBL/GenBank/DDBJ databases">
        <authorList>
            <person name="Mishra B."/>
        </authorList>
    </citation>
    <scope>NUCLEOTIDE SEQUENCE [LARGE SCALE GENOMIC DNA]</scope>
</reference>
<name>A0A6D2KIB5_9BRAS</name>
<dbReference type="Proteomes" id="UP000467841">
    <property type="component" value="Unassembled WGS sequence"/>
</dbReference>
<evidence type="ECO:0008006" key="3">
    <source>
        <dbReference type="Google" id="ProtNLM"/>
    </source>
</evidence>